<evidence type="ECO:0000256" key="7">
    <source>
        <dbReference type="ARBA" id="ARBA00022737"/>
    </source>
</evidence>
<dbReference type="GO" id="GO:0030246">
    <property type="term" value="F:carbohydrate binding"/>
    <property type="evidence" value="ECO:0007669"/>
    <property type="project" value="UniProtKB-KW"/>
</dbReference>
<keyword evidence="8 15" id="KW-1133">Transmembrane helix</keyword>
<dbReference type="InterPro" id="IPR001304">
    <property type="entry name" value="C-type_lectin-like"/>
</dbReference>
<dbReference type="InterPro" id="IPR000859">
    <property type="entry name" value="CUB_dom"/>
</dbReference>
<evidence type="ECO:0000259" key="17">
    <source>
        <dbReference type="PROSITE" id="PS01180"/>
    </source>
</evidence>
<feature type="disulfide bond" evidence="13">
    <location>
        <begin position="170"/>
        <end position="187"/>
    </location>
</feature>
<dbReference type="Proteomes" id="UP000007303">
    <property type="component" value="Unassembled WGS sequence"/>
</dbReference>
<feature type="domain" description="Laminin EGF-like" evidence="19">
    <location>
        <begin position="985"/>
        <end position="1030"/>
    </location>
</feature>
<dbReference type="Pfam" id="PF24972">
    <property type="entry name" value="GBD_ATRN"/>
    <property type="match status" value="1"/>
</dbReference>
<dbReference type="SMART" id="SM00423">
    <property type="entry name" value="PSI"/>
    <property type="match status" value="5"/>
</dbReference>
<dbReference type="GO" id="GO:0005794">
    <property type="term" value="C:Golgi apparatus"/>
    <property type="evidence" value="ECO:0007669"/>
    <property type="project" value="TreeGrafter"/>
</dbReference>
<accession>H3CYY2</accession>
<evidence type="ECO:0000256" key="16">
    <source>
        <dbReference type="SAM" id="SignalP"/>
    </source>
</evidence>
<dbReference type="InterPro" id="IPR000742">
    <property type="entry name" value="EGF"/>
</dbReference>
<dbReference type="SMART" id="SM00034">
    <property type="entry name" value="CLECT"/>
    <property type="match status" value="1"/>
</dbReference>
<dbReference type="PROSITE" id="PS00022">
    <property type="entry name" value="EGF_1"/>
    <property type="match status" value="2"/>
</dbReference>
<dbReference type="PANTHER" id="PTHR46376:SF3">
    <property type="entry name" value="ATTRACTIN"/>
    <property type="match status" value="1"/>
</dbReference>
<comment type="subcellular location">
    <subcellularLocation>
        <location evidence="1">Membrane</location>
        <topology evidence="1">Single-pass membrane protein</topology>
    </subcellularLocation>
</comment>
<feature type="domain" description="EGF-like" evidence="18">
    <location>
        <begin position="14"/>
        <end position="46"/>
    </location>
</feature>
<feature type="domain" description="CUB" evidence="17">
    <location>
        <begin position="48"/>
        <end position="164"/>
    </location>
</feature>
<dbReference type="Pfam" id="PF00431">
    <property type="entry name" value="CUB"/>
    <property type="match status" value="1"/>
</dbReference>
<feature type="disulfide bond" evidence="13">
    <location>
        <begin position="166"/>
        <end position="176"/>
    </location>
</feature>
<dbReference type="InterPro" id="IPR016186">
    <property type="entry name" value="C-type_lectin-like/link_sf"/>
</dbReference>
<dbReference type="InterPro" id="IPR002049">
    <property type="entry name" value="LE_dom"/>
</dbReference>
<evidence type="ECO:0000256" key="13">
    <source>
        <dbReference type="PROSITE-ProRule" id="PRU00076"/>
    </source>
</evidence>
<dbReference type="InterPro" id="IPR035914">
    <property type="entry name" value="Sperma_CUB_dom_sf"/>
</dbReference>
<dbReference type="SMART" id="SM00180">
    <property type="entry name" value="EGF_Lam"/>
    <property type="match status" value="2"/>
</dbReference>
<dbReference type="FunFam" id="2.10.25.10:FF:000079">
    <property type="entry name" value="Attractin like 1"/>
    <property type="match status" value="1"/>
</dbReference>
<dbReference type="FunFam" id="2.10.25.10:FF:000781">
    <property type="entry name" value="Attractin"/>
    <property type="match status" value="1"/>
</dbReference>
<keyword evidence="2" id="KW-0880">Kelch repeat</keyword>
<evidence type="ECO:0000256" key="14">
    <source>
        <dbReference type="PROSITE-ProRule" id="PRU00460"/>
    </source>
</evidence>
<keyword evidence="6" id="KW-0430">Lectin</keyword>
<comment type="caution">
    <text evidence="13">Lacks conserved residue(s) required for the propagation of feature annotation.</text>
</comment>
<dbReference type="PROSITE" id="PS01248">
    <property type="entry name" value="EGF_LAM_1"/>
    <property type="match status" value="1"/>
</dbReference>
<evidence type="ECO:0000313" key="22">
    <source>
        <dbReference type="Proteomes" id="UP000007303"/>
    </source>
</evidence>
<keyword evidence="3 13" id="KW-0245">EGF-like domain</keyword>
<keyword evidence="10 13" id="KW-1015">Disulfide bond</keyword>
<dbReference type="InterPro" id="IPR056732">
    <property type="entry name" value="GBD_ATRN"/>
</dbReference>
<dbReference type="CDD" id="cd00055">
    <property type="entry name" value="EGF_Lam"/>
    <property type="match status" value="2"/>
</dbReference>
<keyword evidence="22" id="KW-1185">Reference proteome</keyword>
<evidence type="ECO:0000256" key="2">
    <source>
        <dbReference type="ARBA" id="ARBA00022441"/>
    </source>
</evidence>
<feature type="signal peptide" evidence="16">
    <location>
        <begin position="1"/>
        <end position="18"/>
    </location>
</feature>
<dbReference type="Pfam" id="PF24973">
    <property type="entry name" value="EGF_LMN_ATRN"/>
    <property type="match status" value="1"/>
</dbReference>
<evidence type="ECO:0000256" key="3">
    <source>
        <dbReference type="ARBA" id="ARBA00022536"/>
    </source>
</evidence>
<evidence type="ECO:0000259" key="18">
    <source>
        <dbReference type="PROSITE" id="PS50026"/>
    </source>
</evidence>
<evidence type="ECO:0000256" key="1">
    <source>
        <dbReference type="ARBA" id="ARBA00004167"/>
    </source>
</evidence>
<evidence type="ECO:0000259" key="20">
    <source>
        <dbReference type="PROSITE" id="PS50041"/>
    </source>
</evidence>
<evidence type="ECO:0000256" key="4">
    <source>
        <dbReference type="ARBA" id="ARBA00022692"/>
    </source>
</evidence>
<organism evidence="21 22">
    <name type="scientific">Tetraodon nigroviridis</name>
    <name type="common">Spotted green pufferfish</name>
    <name type="synonym">Chelonodon nigroviridis</name>
    <dbReference type="NCBI Taxonomy" id="99883"/>
    <lineage>
        <taxon>Eukaryota</taxon>
        <taxon>Metazoa</taxon>
        <taxon>Chordata</taxon>
        <taxon>Craniata</taxon>
        <taxon>Vertebrata</taxon>
        <taxon>Euteleostomi</taxon>
        <taxon>Actinopterygii</taxon>
        <taxon>Neopterygii</taxon>
        <taxon>Teleostei</taxon>
        <taxon>Neoteleostei</taxon>
        <taxon>Acanthomorphata</taxon>
        <taxon>Eupercaria</taxon>
        <taxon>Tetraodontiformes</taxon>
        <taxon>Tetradontoidea</taxon>
        <taxon>Tetraodontidae</taxon>
        <taxon>Tetraodon</taxon>
    </lineage>
</organism>
<dbReference type="FunFam" id="2.60.120.290:FF:000008">
    <property type="entry name" value="Attractin like 1"/>
    <property type="match status" value="1"/>
</dbReference>
<dbReference type="Gene3D" id="2.60.120.290">
    <property type="entry name" value="Spermadhesin, CUB domain"/>
    <property type="match status" value="1"/>
</dbReference>
<dbReference type="PROSITE" id="PS50041">
    <property type="entry name" value="C_TYPE_LECTIN_2"/>
    <property type="match status" value="1"/>
</dbReference>
<dbReference type="SUPFAM" id="SSF117281">
    <property type="entry name" value="Kelch motif"/>
    <property type="match status" value="1"/>
</dbReference>
<evidence type="ECO:0000256" key="8">
    <source>
        <dbReference type="ARBA" id="ARBA00022989"/>
    </source>
</evidence>
<dbReference type="PROSITE" id="PS01180">
    <property type="entry name" value="CUB"/>
    <property type="match status" value="1"/>
</dbReference>
<dbReference type="GeneTree" id="ENSGT00940000157346"/>
<dbReference type="GO" id="GO:0016020">
    <property type="term" value="C:membrane"/>
    <property type="evidence" value="ECO:0007669"/>
    <property type="project" value="UniProtKB-SubCell"/>
</dbReference>
<reference evidence="21" key="2">
    <citation type="submission" date="2025-08" db="UniProtKB">
        <authorList>
            <consortium name="Ensembl"/>
        </authorList>
    </citation>
    <scope>IDENTIFICATION</scope>
</reference>
<dbReference type="SUPFAM" id="SSF57196">
    <property type="entry name" value="EGF/Laminin"/>
    <property type="match status" value="1"/>
</dbReference>
<dbReference type="SUPFAM" id="SSF49854">
    <property type="entry name" value="Spermadhesin, CUB domain"/>
    <property type="match status" value="1"/>
</dbReference>
<feature type="domain" description="C-type lectin" evidence="20">
    <location>
        <begin position="717"/>
        <end position="828"/>
    </location>
</feature>
<keyword evidence="9 15" id="KW-0472">Membrane</keyword>
<keyword evidence="4 15" id="KW-0812">Transmembrane</keyword>
<feature type="transmembrane region" description="Helical" evidence="15">
    <location>
        <begin position="1201"/>
        <end position="1225"/>
    </location>
</feature>
<dbReference type="InterPro" id="IPR015915">
    <property type="entry name" value="Kelch-typ_b-propeller"/>
</dbReference>
<evidence type="ECO:0000256" key="5">
    <source>
        <dbReference type="ARBA" id="ARBA00022729"/>
    </source>
</evidence>
<reference evidence="22" key="1">
    <citation type="journal article" date="2004" name="Nature">
        <title>Genome duplication in the teleost fish Tetraodon nigroviridis reveals the early vertebrate proto-karyotype.</title>
        <authorList>
            <person name="Jaillon O."/>
            <person name="Aury J.-M."/>
            <person name="Brunet F."/>
            <person name="Petit J.-L."/>
            <person name="Stange-Thomann N."/>
            <person name="Mauceli E."/>
            <person name="Bouneau L."/>
            <person name="Fischer C."/>
            <person name="Ozouf-Costaz C."/>
            <person name="Bernot A."/>
            <person name="Nicaud S."/>
            <person name="Jaffe D."/>
            <person name="Fisher S."/>
            <person name="Lutfalla G."/>
            <person name="Dossat C."/>
            <person name="Segurens B."/>
            <person name="Dasilva C."/>
            <person name="Salanoubat M."/>
            <person name="Levy M."/>
            <person name="Boudet N."/>
            <person name="Castellano S."/>
            <person name="Anthouard V."/>
            <person name="Jubin C."/>
            <person name="Castelli V."/>
            <person name="Katinka M."/>
            <person name="Vacherie B."/>
            <person name="Biemont C."/>
            <person name="Skalli Z."/>
            <person name="Cattolico L."/>
            <person name="Poulain J."/>
            <person name="De Berardinis V."/>
            <person name="Cruaud C."/>
            <person name="Duprat S."/>
            <person name="Brottier P."/>
            <person name="Coutanceau J.-P."/>
            <person name="Gouzy J."/>
            <person name="Parra G."/>
            <person name="Lardier G."/>
            <person name="Chapple C."/>
            <person name="McKernan K.J."/>
            <person name="McEwan P."/>
            <person name="Bosak S."/>
            <person name="Kellis M."/>
            <person name="Volff J.-N."/>
            <person name="Guigo R."/>
            <person name="Zody M.C."/>
            <person name="Mesirov J."/>
            <person name="Lindblad-Toh K."/>
            <person name="Birren B."/>
            <person name="Nusbaum C."/>
            <person name="Kahn D."/>
            <person name="Robinson-Rechavi M."/>
            <person name="Laudet V."/>
            <person name="Schachter V."/>
            <person name="Quetier F."/>
            <person name="Saurin W."/>
            <person name="Scarpelli C."/>
            <person name="Wincker P."/>
            <person name="Lander E.S."/>
            <person name="Weissenbach J."/>
            <person name="Roest Crollius H."/>
        </authorList>
    </citation>
    <scope>NUCLEOTIDE SEQUENCE [LARGE SCALE GENOMIC DNA]</scope>
</reference>
<evidence type="ECO:0000313" key="21">
    <source>
        <dbReference type="Ensembl" id="ENSTNIP00000013467.1"/>
    </source>
</evidence>
<sequence>SAALLLAVAGLLSEAKDCDKPCLNGQCSAATGSCVCSPGWVGDQCQHCGGRFRLTGPSGSLTDGPGNYKYKTKCTWLIEGQPNSILRLRFNHFATECSWDHLYVYDGDSIYAPLLAAFSGLIIPERYGNETVPEVVSQSGYALLHFFSDAAYNLTGFNISYRLNMCPNNCSGRGECVLGNSSASVSCQCQANWKGPACDVPYCLDDCGFPERGRCQDKTCLCQSGWQAGPDCSVSVPANSSFWTREEYAEAGLARASHKAVVDQGIMWVIGGYVFNASDYPHGQSVSTLRFNLSSRSWLTLGPSATVAPRYGHSLALHEGKIYMYGGKIDSTGNVSSQLWVFHIQNQTWVLLSPQVAQEQYAVVGHSAHIVPPVQKDSSATMLVLFGHCPVYGYVNQVQEYDIAKNTWTVQNTFGALIQGGYGHSSVFDPGTRAVYIHGGYKAFSANKYGLAGDLYKYDVDKRKWTILRDSGFFRYLHTAVIVSGSMLVFGGNTHNDTSMSHGAKCFSSDFLAYNLACDQWSALPRPDLYHDINRFGHSAVLSDNVMYVFGGFNSLLLSDVLAYSSPSCTAFSSQAACAQAWPGILCLWNSSLEACLPWESSGPAADQRQPSALCSTRSYADNERCDQYTDCYSCTANTNGCQWCSGQCVSLGSNCTAAAGAVVEYELCPKDNPSFVCSKKTSCKSCAVDQNCQWEPRNQECISLPENVCGDSWHLVGNSCLKFITANDSYDNAKLACRSHNAVLASLTTQKKVDFVLKELQTVSRMYKTAVTPWVGLRKINVSYWCWEDMSPFTNTSLQWLPGEPSDAGFCGYLAEPASSSLKAQSCINPVNGSLCERPANHSAKPCRTPCATRSTCNECTSSSSECMWCSNMKQCVTPTPTCLLPFGQCMEWYTMASCPPENCSGYRTCGQCLDQPGCGWCTEPSNMGKGQCMEGSYRGPFQSSVPAPSSSPGQPTVPPPALNASMCPSEASFNWSFIHCPACQCNGHSKCVNESVCERCDNLTSGRHCESCISGFYGDPTNGGSCQPCKCNGHASMCNPNNGKCFCTTKGIKGDRCQLCEVENRYQGNPLKGTCYSALAASSLPVCVIKADDSAVFTALTHISSSCQPNRDLDMFINASKNFNLNVTWATSFTAGTQTGEEIPIISRSNIREFKDSFSNENFDFRNSPNITFFVYVSNFTWPIKIQIAFSQHSNFMDLVQFFVTFFSCFLSLLLVAAVVWKIKQSCWASRRREQLLREMQQMASRPFATINVAVETEEEPPDLIGGNVKAVPKPIALEPCFGNKAAVLSIFVRLPRGAGGIPPPGQSAGLAVASALVDVSQQMCVGYKEKSGGLRSRKHQPAVQPSTCI</sequence>
<feature type="disulfide bond" evidence="14">
    <location>
        <begin position="1002"/>
        <end position="1011"/>
    </location>
</feature>
<feature type="chain" id="PRO_5003581796" evidence="16">
    <location>
        <begin position="19"/>
        <end position="1352"/>
    </location>
</feature>
<dbReference type="Pfam" id="PF23106">
    <property type="entry name" value="EGF_Teneurin"/>
    <property type="match status" value="1"/>
</dbReference>
<evidence type="ECO:0000256" key="11">
    <source>
        <dbReference type="ARBA" id="ARBA00023180"/>
    </source>
</evidence>
<feature type="domain" description="EGF-like" evidence="18">
    <location>
        <begin position="162"/>
        <end position="199"/>
    </location>
</feature>
<dbReference type="PANTHER" id="PTHR46376">
    <property type="entry name" value="LEUCINE-ZIPPER-LIKE TRANSCRIPTIONAL REGULATOR 1"/>
    <property type="match status" value="1"/>
</dbReference>
<dbReference type="InterPro" id="IPR016201">
    <property type="entry name" value="PSI"/>
</dbReference>
<evidence type="ECO:0000256" key="10">
    <source>
        <dbReference type="ARBA" id="ARBA00023157"/>
    </source>
</evidence>
<dbReference type="CDD" id="cd00041">
    <property type="entry name" value="CUB"/>
    <property type="match status" value="1"/>
</dbReference>
<dbReference type="InterPro" id="IPR056737">
    <property type="entry name" value="Beta-prop_ATRN-MKLN-like"/>
</dbReference>
<dbReference type="OMA" id="MNGCPSD"/>
<dbReference type="InParanoid" id="H3CYY2"/>
<dbReference type="SMART" id="SM00042">
    <property type="entry name" value="CUB"/>
    <property type="match status" value="1"/>
</dbReference>
<feature type="disulfide bond" evidence="13">
    <location>
        <begin position="36"/>
        <end position="45"/>
    </location>
</feature>
<evidence type="ECO:0000256" key="12">
    <source>
        <dbReference type="ARBA" id="ARBA00023292"/>
    </source>
</evidence>
<dbReference type="STRING" id="99883.ENSTNIP00000013467"/>
<dbReference type="Gene3D" id="2.120.10.80">
    <property type="entry name" value="Kelch-type beta propeller"/>
    <property type="match status" value="2"/>
</dbReference>
<feature type="disulfide bond" evidence="14">
    <location>
        <begin position="1014"/>
        <end position="1028"/>
    </location>
</feature>
<dbReference type="PROSITE" id="PS50026">
    <property type="entry name" value="EGF_3"/>
    <property type="match status" value="2"/>
</dbReference>
<dbReference type="InterPro" id="IPR034011">
    <property type="entry name" value="Attractin-like_CTLD"/>
</dbReference>
<evidence type="ECO:0000256" key="6">
    <source>
        <dbReference type="ARBA" id="ARBA00022734"/>
    </source>
</evidence>
<dbReference type="HOGENOM" id="CLU_003930_0_0_1"/>
<feature type="disulfide bond" evidence="13">
    <location>
        <begin position="189"/>
        <end position="198"/>
    </location>
</feature>
<dbReference type="CDD" id="cd03597">
    <property type="entry name" value="CLECT_attractin_like"/>
    <property type="match status" value="1"/>
</dbReference>
<evidence type="ECO:0000259" key="19">
    <source>
        <dbReference type="PROSITE" id="PS50027"/>
    </source>
</evidence>
<dbReference type="Pfam" id="PF24981">
    <property type="entry name" value="Beta-prop_ATRN-LZTR1"/>
    <property type="match status" value="1"/>
</dbReference>
<protein>
    <submittedName>
        <fullName evidence="21">Attractin</fullName>
    </submittedName>
</protein>
<name>H3CYY2_TETNG</name>
<dbReference type="Ensembl" id="ENSTNIT00000013661.1">
    <property type="protein sequence ID" value="ENSTNIP00000013467.1"/>
    <property type="gene ID" value="ENSTNIG00000010555.1"/>
</dbReference>
<dbReference type="Gene3D" id="2.10.25.10">
    <property type="entry name" value="Laminin"/>
    <property type="match status" value="3"/>
</dbReference>
<keyword evidence="12 14" id="KW-0424">Laminin EGF-like domain</keyword>
<dbReference type="SMART" id="SM00181">
    <property type="entry name" value="EGF"/>
    <property type="match status" value="4"/>
</dbReference>
<proteinExistence type="predicted"/>
<dbReference type="Gene3D" id="3.10.100.10">
    <property type="entry name" value="Mannose-Binding Protein A, subunit A"/>
    <property type="match status" value="1"/>
</dbReference>
<reference evidence="21" key="3">
    <citation type="submission" date="2025-09" db="UniProtKB">
        <authorList>
            <consortium name="Ensembl"/>
        </authorList>
    </citation>
    <scope>IDENTIFICATION</scope>
</reference>
<dbReference type="FunFam" id="2.120.10.80:FF:000072">
    <property type="entry name" value="Attractin"/>
    <property type="match status" value="1"/>
</dbReference>
<dbReference type="SUPFAM" id="SSF56436">
    <property type="entry name" value="C-type lectin-like"/>
    <property type="match status" value="1"/>
</dbReference>
<dbReference type="PROSITE" id="PS50027">
    <property type="entry name" value="EGF_LAM_2"/>
    <property type="match status" value="1"/>
</dbReference>
<keyword evidence="5 16" id="KW-0732">Signal</keyword>
<dbReference type="InterPro" id="IPR056863">
    <property type="entry name" value="LMN_ATRN_NET-like_EGF"/>
</dbReference>
<evidence type="ECO:0000256" key="9">
    <source>
        <dbReference type="ARBA" id="ARBA00023136"/>
    </source>
</evidence>
<dbReference type="InterPro" id="IPR002165">
    <property type="entry name" value="Plexin_repeat"/>
</dbReference>
<dbReference type="InterPro" id="IPR016187">
    <property type="entry name" value="CTDL_fold"/>
</dbReference>
<evidence type="ECO:0000256" key="15">
    <source>
        <dbReference type="SAM" id="Phobius"/>
    </source>
</evidence>
<keyword evidence="11" id="KW-0325">Glycoprotein</keyword>
<dbReference type="InterPro" id="IPR051568">
    <property type="entry name" value="LZTR1/Attractin"/>
</dbReference>
<dbReference type="Pfam" id="PF01437">
    <property type="entry name" value="PSI"/>
    <property type="match status" value="2"/>
</dbReference>
<keyword evidence="7" id="KW-0677">Repeat</keyword>